<proteinExistence type="predicted"/>
<organism evidence="3 4">
    <name type="scientific">Henriciella mobilis</name>
    <dbReference type="NCBI Taxonomy" id="2305467"/>
    <lineage>
        <taxon>Bacteria</taxon>
        <taxon>Pseudomonadati</taxon>
        <taxon>Pseudomonadota</taxon>
        <taxon>Alphaproteobacteria</taxon>
        <taxon>Hyphomonadales</taxon>
        <taxon>Hyphomonadaceae</taxon>
        <taxon>Henriciella</taxon>
    </lineage>
</organism>
<dbReference type="RefSeq" id="WP_119375840.1">
    <property type="nucleotide sequence ID" value="NZ_QWFX01000006.1"/>
</dbReference>
<dbReference type="InterPro" id="IPR042171">
    <property type="entry name" value="Acyl-CoA_hotdog"/>
</dbReference>
<accession>A0A399RG03</accession>
<dbReference type="Gene3D" id="2.40.160.210">
    <property type="entry name" value="Acyl-CoA thioesterase, double hotdog domain"/>
    <property type="match status" value="1"/>
</dbReference>
<dbReference type="AlphaFoldDB" id="A0A399RG03"/>
<dbReference type="Pfam" id="PF13622">
    <property type="entry name" value="4HBT_3"/>
    <property type="match status" value="1"/>
</dbReference>
<dbReference type="InterPro" id="IPR049449">
    <property type="entry name" value="TesB_ACOT8-like_N"/>
</dbReference>
<keyword evidence="4" id="KW-1185">Reference proteome</keyword>
<protein>
    <submittedName>
        <fullName evidence="3">Thioesterase family protein</fullName>
    </submittedName>
</protein>
<evidence type="ECO:0000313" key="3">
    <source>
        <dbReference type="EMBL" id="RIJ30530.1"/>
    </source>
</evidence>
<dbReference type="Proteomes" id="UP000266385">
    <property type="component" value="Unassembled WGS sequence"/>
</dbReference>
<sequence>MPLYSELIAGLKRGTHGRIEATVPDDWLQGRTTYGGLTAALCLESALELVPDMPVRAAQVAFIGPVGGDVVISPSILRRGKSSAFVNADLVTEEGIMARCIFTFGAKRPSKLDQRSRACPEVKGPEDCPSFFGERRPNFANHFNIRLAGGNRPMSGAEHGDMTLWLRHKDEGALWNATTLLSLADAPPPAAMSMMTEPAPISSMTWMAEFLSEEITTAEGWFIAHHEAQATRHGYSSQSMRLWNASGDPVLIGRQTVAVFG</sequence>
<dbReference type="OrthoDB" id="7059210at2"/>
<evidence type="ECO:0000259" key="1">
    <source>
        <dbReference type="Pfam" id="PF13622"/>
    </source>
</evidence>
<comment type="caution">
    <text evidence="3">The sequence shown here is derived from an EMBL/GenBank/DDBJ whole genome shotgun (WGS) entry which is preliminary data.</text>
</comment>
<dbReference type="Pfam" id="PF20789">
    <property type="entry name" value="4HBT_3C"/>
    <property type="match status" value="1"/>
</dbReference>
<feature type="domain" description="Acyl-CoA thioesterase-like N-terminal HotDog" evidence="1">
    <location>
        <begin position="24"/>
        <end position="105"/>
    </location>
</feature>
<dbReference type="SUPFAM" id="SSF54637">
    <property type="entry name" value="Thioesterase/thiol ester dehydrase-isomerase"/>
    <property type="match status" value="2"/>
</dbReference>
<gene>
    <name evidence="3" type="ORF">D1223_07860</name>
</gene>
<dbReference type="EMBL" id="QWFX01000006">
    <property type="protein sequence ID" value="RIJ30530.1"/>
    <property type="molecule type" value="Genomic_DNA"/>
</dbReference>
<dbReference type="InterPro" id="IPR029069">
    <property type="entry name" value="HotDog_dom_sf"/>
</dbReference>
<evidence type="ECO:0000259" key="2">
    <source>
        <dbReference type="Pfam" id="PF20789"/>
    </source>
</evidence>
<name>A0A399RG03_9PROT</name>
<dbReference type="InterPro" id="IPR049450">
    <property type="entry name" value="ACOT8-like_C"/>
</dbReference>
<reference evidence="3 4" key="1">
    <citation type="submission" date="2018-08" db="EMBL/GenBank/DDBJ databases">
        <title>Henriciella mobilis sp. nov., isolated from seawater.</title>
        <authorList>
            <person name="Cheng H."/>
            <person name="Wu Y.-H."/>
            <person name="Xu X.-W."/>
            <person name="Guo L.-L."/>
        </authorList>
    </citation>
    <scope>NUCLEOTIDE SEQUENCE [LARGE SCALE GENOMIC DNA]</scope>
    <source>
        <strain evidence="3 4">JN25</strain>
    </source>
</reference>
<feature type="domain" description="Acyl-CoA thioesterase-like C-terminal" evidence="2">
    <location>
        <begin position="125"/>
        <end position="259"/>
    </location>
</feature>
<evidence type="ECO:0000313" key="4">
    <source>
        <dbReference type="Proteomes" id="UP000266385"/>
    </source>
</evidence>